<dbReference type="InterPro" id="IPR015421">
    <property type="entry name" value="PyrdxlP-dep_Trfase_major"/>
</dbReference>
<reference evidence="8" key="1">
    <citation type="journal article" date="2022" name="Int. J. Syst. Evol. Microbiol.">
        <title>Anaeromyxobacter oryzae sp. nov., Anaeromyxobacter diazotrophicus sp. nov. and Anaeromyxobacter paludicola sp. nov., isolated from paddy soils.</title>
        <authorList>
            <person name="Itoh H."/>
            <person name="Xu Z."/>
            <person name="Mise K."/>
            <person name="Masuda Y."/>
            <person name="Ushijima N."/>
            <person name="Hayakawa C."/>
            <person name="Shiratori Y."/>
            <person name="Senoo K."/>
        </authorList>
    </citation>
    <scope>NUCLEOTIDE SEQUENCE [LARGE SCALE GENOMIC DNA]</scope>
    <source>
        <strain evidence="8">Red630</strain>
    </source>
</reference>
<keyword evidence="8" id="KW-1185">Reference proteome</keyword>
<feature type="domain" description="Aminotransferase class I/classII large" evidence="6">
    <location>
        <begin position="63"/>
        <end position="353"/>
    </location>
</feature>
<evidence type="ECO:0000256" key="5">
    <source>
        <dbReference type="ARBA" id="ARBA00022898"/>
    </source>
</evidence>
<keyword evidence="5" id="KW-0663">Pyridoxal phosphate</keyword>
<comment type="cofactor">
    <cofactor evidence="1">
        <name>pyridoxal 5'-phosphate</name>
        <dbReference type="ChEBI" id="CHEBI:597326"/>
    </cofactor>
</comment>
<dbReference type="Pfam" id="PF00155">
    <property type="entry name" value="Aminotran_1_2"/>
    <property type="match status" value="1"/>
</dbReference>
<dbReference type="CDD" id="cd00609">
    <property type="entry name" value="AAT_like"/>
    <property type="match status" value="1"/>
</dbReference>
<evidence type="ECO:0000256" key="1">
    <source>
        <dbReference type="ARBA" id="ARBA00001933"/>
    </source>
</evidence>
<dbReference type="RefSeq" id="WP_248343130.1">
    <property type="nucleotide sequence ID" value="NZ_AP025592.1"/>
</dbReference>
<protein>
    <submittedName>
        <fullName evidence="7">Aminotransferase</fullName>
    </submittedName>
</protein>
<proteinExistence type="inferred from homology"/>
<dbReference type="Gene3D" id="3.40.640.10">
    <property type="entry name" value="Type I PLP-dependent aspartate aminotransferase-like (Major domain)"/>
    <property type="match status" value="1"/>
</dbReference>
<dbReference type="PANTHER" id="PTHR46383">
    <property type="entry name" value="ASPARTATE AMINOTRANSFERASE"/>
    <property type="match status" value="1"/>
</dbReference>
<gene>
    <name evidence="7" type="ORF">AMPC_37410</name>
</gene>
<evidence type="ECO:0000256" key="3">
    <source>
        <dbReference type="ARBA" id="ARBA00022576"/>
    </source>
</evidence>
<dbReference type="PANTHER" id="PTHR46383:SF1">
    <property type="entry name" value="ASPARTATE AMINOTRANSFERASE"/>
    <property type="match status" value="1"/>
</dbReference>
<sequence>MLSRRTAWDLAGNRLSSRLEALRAAGRPLLDLSEANPTRCGLGWSAAELGAALADPRVSDYEPTPQGLPAAREAVAAYLAGHGAAVPPERILLTSSTSEAYALLFKLLCDPGDEVLVPSPSYPLLDLLAGLESVALRRYPLRYDGEWHLDRAALAAAVGPRTRAVVAVSPSNPTGWLLDAGDLAFLEALAGERGLALLGDEVFADTALAPRASAAGARGCLAFHLSGLSKVCGLPQLKAGWIAAAGPEPLVAPALARLEVVADTWLSVSGPAQLALPALLGRRERFLGPLRERLGQNRRALASEAEGAPFDLLRSGGGWSAVLRLGEAVDEEALCLALLEDGVVAQPGFFYDFERNGHLVISLLPEPGRFKDGISRIGARLRYKRAQ</sequence>
<evidence type="ECO:0000259" key="6">
    <source>
        <dbReference type="Pfam" id="PF00155"/>
    </source>
</evidence>
<comment type="similarity">
    <text evidence="2">Belongs to the class-I pyridoxal-phosphate-dependent aminotransferase family.</text>
</comment>
<accession>A0ABM7XFF5</accession>
<dbReference type="GO" id="GO:0008483">
    <property type="term" value="F:transaminase activity"/>
    <property type="evidence" value="ECO:0007669"/>
    <property type="project" value="UniProtKB-KW"/>
</dbReference>
<dbReference type="SUPFAM" id="SSF53383">
    <property type="entry name" value="PLP-dependent transferases"/>
    <property type="match status" value="1"/>
</dbReference>
<dbReference type="InterPro" id="IPR050596">
    <property type="entry name" value="AspAT/PAT-like"/>
</dbReference>
<evidence type="ECO:0000256" key="2">
    <source>
        <dbReference type="ARBA" id="ARBA00007441"/>
    </source>
</evidence>
<organism evidence="7 8">
    <name type="scientific">Anaeromyxobacter paludicola</name>
    <dbReference type="NCBI Taxonomy" id="2918171"/>
    <lineage>
        <taxon>Bacteria</taxon>
        <taxon>Pseudomonadati</taxon>
        <taxon>Myxococcota</taxon>
        <taxon>Myxococcia</taxon>
        <taxon>Myxococcales</taxon>
        <taxon>Cystobacterineae</taxon>
        <taxon>Anaeromyxobacteraceae</taxon>
        <taxon>Anaeromyxobacter</taxon>
    </lineage>
</organism>
<dbReference type="InterPro" id="IPR004839">
    <property type="entry name" value="Aminotransferase_I/II_large"/>
</dbReference>
<keyword evidence="3 7" id="KW-0032">Aminotransferase</keyword>
<dbReference type="Proteomes" id="UP001162734">
    <property type="component" value="Chromosome"/>
</dbReference>
<name>A0ABM7XFF5_9BACT</name>
<keyword evidence="4" id="KW-0808">Transferase</keyword>
<evidence type="ECO:0000313" key="8">
    <source>
        <dbReference type="Proteomes" id="UP001162734"/>
    </source>
</evidence>
<dbReference type="InterPro" id="IPR015424">
    <property type="entry name" value="PyrdxlP-dep_Trfase"/>
</dbReference>
<dbReference type="Gene3D" id="3.90.1150.10">
    <property type="entry name" value="Aspartate Aminotransferase, domain 1"/>
    <property type="match status" value="1"/>
</dbReference>
<dbReference type="InterPro" id="IPR015422">
    <property type="entry name" value="PyrdxlP-dep_Trfase_small"/>
</dbReference>
<evidence type="ECO:0000256" key="4">
    <source>
        <dbReference type="ARBA" id="ARBA00022679"/>
    </source>
</evidence>
<evidence type="ECO:0000313" key="7">
    <source>
        <dbReference type="EMBL" id="BDG10628.1"/>
    </source>
</evidence>
<dbReference type="EMBL" id="AP025592">
    <property type="protein sequence ID" value="BDG10628.1"/>
    <property type="molecule type" value="Genomic_DNA"/>
</dbReference>